<dbReference type="Proteomes" id="UP000014139">
    <property type="component" value="Unassembled WGS sequence"/>
</dbReference>
<feature type="transmembrane region" description="Helical" evidence="2">
    <location>
        <begin position="12"/>
        <end position="28"/>
    </location>
</feature>
<evidence type="ECO:0000256" key="1">
    <source>
        <dbReference type="SAM" id="MobiDB-lite"/>
    </source>
</evidence>
<proteinExistence type="predicted"/>
<evidence type="ECO:0000256" key="2">
    <source>
        <dbReference type="SAM" id="Phobius"/>
    </source>
</evidence>
<dbReference type="PATRIC" id="fig|1292037.4.peg.7840"/>
<comment type="caution">
    <text evidence="3">The sequence shown here is derived from an EMBL/GenBank/DDBJ whole genome shotgun (WGS) entry which is preliminary data.</text>
</comment>
<reference evidence="3 4" key="1">
    <citation type="submission" date="2013-02" db="EMBL/GenBank/DDBJ databases">
        <title>Draft genome sequence of Amycolatopsis vancoresmycina strain DSM 44592T.</title>
        <authorList>
            <person name="Kumar S."/>
            <person name="Kaur N."/>
            <person name="Kaur C."/>
            <person name="Raghava G.P.S."/>
            <person name="Mayilraj S."/>
        </authorList>
    </citation>
    <scope>NUCLEOTIDE SEQUENCE [LARGE SCALE GENOMIC DNA]</scope>
    <source>
        <strain evidence="3 4">DSM 44592</strain>
    </source>
</reference>
<gene>
    <name evidence="3" type="ORF">H480_41840</name>
</gene>
<dbReference type="OrthoDB" id="3617184at2"/>
<protein>
    <recommendedName>
        <fullName evidence="5">DUF3592 domain-containing protein</fullName>
    </recommendedName>
</protein>
<name>R1H6M7_9PSEU</name>
<accession>R1H6M7</accession>
<feature type="transmembrane region" description="Helical" evidence="2">
    <location>
        <begin position="34"/>
        <end position="56"/>
    </location>
</feature>
<evidence type="ECO:0008006" key="5">
    <source>
        <dbReference type="Google" id="ProtNLM"/>
    </source>
</evidence>
<evidence type="ECO:0000313" key="4">
    <source>
        <dbReference type="Proteomes" id="UP000014139"/>
    </source>
</evidence>
<dbReference type="AlphaFoldDB" id="R1H6M7"/>
<keyword evidence="2" id="KW-0472">Membrane</keyword>
<feature type="region of interest" description="Disordered" evidence="1">
    <location>
        <begin position="323"/>
        <end position="343"/>
    </location>
</feature>
<dbReference type="EMBL" id="AOUO01000728">
    <property type="protein sequence ID" value="EOD59270.1"/>
    <property type="molecule type" value="Genomic_DNA"/>
</dbReference>
<feature type="compositionally biased region" description="Basic and acidic residues" evidence="1">
    <location>
        <begin position="332"/>
        <end position="343"/>
    </location>
</feature>
<keyword evidence="2" id="KW-1133">Transmembrane helix</keyword>
<keyword evidence="4" id="KW-1185">Reference proteome</keyword>
<organism evidence="3 4">
    <name type="scientific">Amycolatopsis vancoresmycina DSM 44592</name>
    <dbReference type="NCBI Taxonomy" id="1292037"/>
    <lineage>
        <taxon>Bacteria</taxon>
        <taxon>Bacillati</taxon>
        <taxon>Actinomycetota</taxon>
        <taxon>Actinomycetes</taxon>
        <taxon>Pseudonocardiales</taxon>
        <taxon>Pseudonocardiaceae</taxon>
        <taxon>Amycolatopsis</taxon>
    </lineage>
</organism>
<evidence type="ECO:0000313" key="3">
    <source>
        <dbReference type="EMBL" id="EOD59270.1"/>
    </source>
</evidence>
<sequence>MDPFGGFVQRRWVWLALPAAVVAVFSVAPEVVAAYGMTPALVVLCTALAGGAVLGVRRLRVLAGNRAAAREDGFASWLPPSTDHDHDRRIDFEAETRRLRRVARRAAALVLVWVAVAGSGTLDLVLLDRAADKLLATGARTTGEVVSVQHYTRGGLTFRVRYGSRTAEIVRDSKNSYAVGERVIVVFDRADPDRVRTTEEENENPFLVNLGYVLLVAGSLGTLFAAWAAVGWRNRARAVAATGWRNATVDIVRVARHGRSVRRPPPELHVRYRDGTGIELRAVSSTHGANALAIFTDRLAWVGGWGRHMVVLFPDGPSRPGPYAVPATAMTRRTEDGVSRSRR</sequence>
<feature type="transmembrane region" description="Helical" evidence="2">
    <location>
        <begin position="210"/>
        <end position="230"/>
    </location>
</feature>
<keyword evidence="2" id="KW-0812">Transmembrane</keyword>
<feature type="transmembrane region" description="Helical" evidence="2">
    <location>
        <begin position="106"/>
        <end position="127"/>
    </location>
</feature>
<dbReference type="RefSeq" id="WP_004561851.1">
    <property type="nucleotide sequence ID" value="NZ_AOUO01000728.1"/>
</dbReference>